<name>A0A4S2H4I4_9PROT</name>
<dbReference type="SUPFAM" id="SSF53474">
    <property type="entry name" value="alpha/beta-Hydrolases"/>
    <property type="match status" value="1"/>
</dbReference>
<proteinExistence type="predicted"/>
<evidence type="ECO:0000256" key="1">
    <source>
        <dbReference type="ARBA" id="ARBA00022801"/>
    </source>
</evidence>
<dbReference type="InterPro" id="IPR029058">
    <property type="entry name" value="AB_hydrolase_fold"/>
</dbReference>
<gene>
    <name evidence="3" type="ORF">E5163_03500</name>
</gene>
<dbReference type="Gene3D" id="3.40.50.1820">
    <property type="entry name" value="alpha/beta hydrolase"/>
    <property type="match status" value="1"/>
</dbReference>
<accession>A0A4S2H4I4</accession>
<dbReference type="InterPro" id="IPR013094">
    <property type="entry name" value="AB_hydrolase_3"/>
</dbReference>
<dbReference type="PANTHER" id="PTHR48081:SF8">
    <property type="entry name" value="ALPHA_BETA HYDROLASE FOLD-3 DOMAIN-CONTAINING PROTEIN-RELATED"/>
    <property type="match status" value="1"/>
</dbReference>
<dbReference type="RefSeq" id="WP_135994700.1">
    <property type="nucleotide sequence ID" value="NZ_CP071057.1"/>
</dbReference>
<keyword evidence="1 3" id="KW-0378">Hydrolase</keyword>
<dbReference type="InterPro" id="IPR050300">
    <property type="entry name" value="GDXG_lipolytic_enzyme"/>
</dbReference>
<dbReference type="OrthoDB" id="9806180at2"/>
<sequence>MSDDASPFDNFLQSTGLAEILAPAKTTPAMRDALTRAIPLMELPPPEVEAVHDLHIAGGKGPRSARVYIPYGALDNGAGLVFFHGGGFMVGSLDTYDPFCKRLAAVSGVRIASVDYRLSPEHRFPAAVEDAFAAFDTVRNGRLEALGFAPERLAAGGDSAGGNLATVVAQNRRGQVAFQLLIYPLLQLVEIKRKKYRWQDGPFLAEPTLARIKESYLKDPNQASDPHVSPLLAPDLSNVAPAYILAAELDPLLAEGAAYADKLAAFGVPVKRVVHDGVPHGFVNLTRLVTKAVPAIEAAGKALAEALKD</sequence>
<dbReference type="GO" id="GO:0016787">
    <property type="term" value="F:hydrolase activity"/>
    <property type="evidence" value="ECO:0007669"/>
    <property type="project" value="UniProtKB-KW"/>
</dbReference>
<dbReference type="EMBL" id="SRXW01000001">
    <property type="protein sequence ID" value="TGY90202.1"/>
    <property type="molecule type" value="Genomic_DNA"/>
</dbReference>
<evidence type="ECO:0000259" key="2">
    <source>
        <dbReference type="Pfam" id="PF07859"/>
    </source>
</evidence>
<reference evidence="3 4" key="1">
    <citation type="journal article" date="2017" name="Int. J. Syst. Evol. Microbiol.">
        <title>Marinicauda algicola sp. nov., isolated from a marine red alga Rhodosorus marinus.</title>
        <authorList>
            <person name="Jeong S.E."/>
            <person name="Jeon S.H."/>
            <person name="Chun B.H."/>
            <person name="Kim D.W."/>
            <person name="Jeon C.O."/>
        </authorList>
    </citation>
    <scope>NUCLEOTIDE SEQUENCE [LARGE SCALE GENOMIC DNA]</scope>
    <source>
        <strain evidence="3 4">JCM 31718</strain>
    </source>
</reference>
<feature type="domain" description="Alpha/beta hydrolase fold-3" evidence="2">
    <location>
        <begin position="80"/>
        <end position="283"/>
    </location>
</feature>
<protein>
    <submittedName>
        <fullName evidence="3">Alpha/beta hydrolase</fullName>
    </submittedName>
</protein>
<dbReference type="Proteomes" id="UP000308054">
    <property type="component" value="Unassembled WGS sequence"/>
</dbReference>
<evidence type="ECO:0000313" key="4">
    <source>
        <dbReference type="Proteomes" id="UP000308054"/>
    </source>
</evidence>
<comment type="caution">
    <text evidence="3">The sequence shown here is derived from an EMBL/GenBank/DDBJ whole genome shotgun (WGS) entry which is preliminary data.</text>
</comment>
<dbReference type="AlphaFoldDB" id="A0A4S2H4I4"/>
<dbReference type="PANTHER" id="PTHR48081">
    <property type="entry name" value="AB HYDROLASE SUPERFAMILY PROTEIN C4A8.06C"/>
    <property type="match status" value="1"/>
</dbReference>
<organism evidence="3 4">
    <name type="scientific">Marinicauda algicola</name>
    <dbReference type="NCBI Taxonomy" id="2029849"/>
    <lineage>
        <taxon>Bacteria</taxon>
        <taxon>Pseudomonadati</taxon>
        <taxon>Pseudomonadota</taxon>
        <taxon>Alphaproteobacteria</taxon>
        <taxon>Maricaulales</taxon>
        <taxon>Maricaulaceae</taxon>
        <taxon>Marinicauda</taxon>
    </lineage>
</organism>
<dbReference type="Pfam" id="PF07859">
    <property type="entry name" value="Abhydrolase_3"/>
    <property type="match status" value="1"/>
</dbReference>
<keyword evidence="4" id="KW-1185">Reference proteome</keyword>
<evidence type="ECO:0000313" key="3">
    <source>
        <dbReference type="EMBL" id="TGY90202.1"/>
    </source>
</evidence>